<evidence type="ECO:0000256" key="1">
    <source>
        <dbReference type="ARBA" id="ARBA00005179"/>
    </source>
</evidence>
<dbReference type="EMBL" id="JAEVFJ010000042">
    <property type="protein sequence ID" value="KAH8086627.1"/>
    <property type="molecule type" value="Genomic_DNA"/>
</dbReference>
<comment type="similarity">
    <text evidence="4">Belongs to the class I-like SAM-binding methyltransferase superfamily.</text>
</comment>
<dbReference type="InterPro" id="IPR029063">
    <property type="entry name" value="SAM-dependent_MTases_sf"/>
</dbReference>
<dbReference type="InterPro" id="IPR051654">
    <property type="entry name" value="Meroterpenoid_MTases"/>
</dbReference>
<proteinExistence type="inferred from homology"/>
<organism evidence="5 6">
    <name type="scientific">Cristinia sonorae</name>
    <dbReference type="NCBI Taxonomy" id="1940300"/>
    <lineage>
        <taxon>Eukaryota</taxon>
        <taxon>Fungi</taxon>
        <taxon>Dikarya</taxon>
        <taxon>Basidiomycota</taxon>
        <taxon>Agaricomycotina</taxon>
        <taxon>Agaricomycetes</taxon>
        <taxon>Agaricomycetidae</taxon>
        <taxon>Agaricales</taxon>
        <taxon>Pleurotineae</taxon>
        <taxon>Stephanosporaceae</taxon>
        <taxon>Cristinia</taxon>
    </lineage>
</organism>
<dbReference type="GO" id="GO:0016740">
    <property type="term" value="F:transferase activity"/>
    <property type="evidence" value="ECO:0007669"/>
    <property type="project" value="UniProtKB-KW"/>
</dbReference>
<dbReference type="SUPFAM" id="SSF53335">
    <property type="entry name" value="S-adenosyl-L-methionine-dependent methyltransferases"/>
    <property type="match status" value="1"/>
</dbReference>
<evidence type="ECO:0000256" key="3">
    <source>
        <dbReference type="ARBA" id="ARBA00022691"/>
    </source>
</evidence>
<gene>
    <name evidence="5" type="ORF">BXZ70DRAFT_1002232</name>
</gene>
<keyword evidence="2" id="KW-0808">Transferase</keyword>
<dbReference type="PANTHER" id="PTHR35897:SF1">
    <property type="entry name" value="METHYLTRANSFERASE AUSD"/>
    <property type="match status" value="1"/>
</dbReference>
<dbReference type="Gene3D" id="3.40.50.150">
    <property type="entry name" value="Vaccinia Virus protein VP39"/>
    <property type="match status" value="1"/>
</dbReference>
<keyword evidence="3" id="KW-0949">S-adenosyl-L-methionine</keyword>
<evidence type="ECO:0000256" key="2">
    <source>
        <dbReference type="ARBA" id="ARBA00022679"/>
    </source>
</evidence>
<dbReference type="Proteomes" id="UP000813824">
    <property type="component" value="Unassembled WGS sequence"/>
</dbReference>
<dbReference type="AlphaFoldDB" id="A0A8K0UH38"/>
<evidence type="ECO:0008006" key="7">
    <source>
        <dbReference type="Google" id="ProtNLM"/>
    </source>
</evidence>
<evidence type="ECO:0000256" key="4">
    <source>
        <dbReference type="ARBA" id="ARBA00038314"/>
    </source>
</evidence>
<comment type="caution">
    <text evidence="5">The sequence shown here is derived from an EMBL/GenBank/DDBJ whole genome shotgun (WGS) entry which is preliminary data.</text>
</comment>
<sequence length="289" mass="32208">MPLEERLYGLADDELEFFKRETGIKDPEALKEHILRIQAEAYAVYPYPCIRRFSFTGLKVSRYPAYRDLLKLGRERPGALFLDVGCCFGNDVRKAVADGFPMNQALASDLRPEFWDLGYKLFNSTSDSFPVPFIPGDIFDQSILTVASPANASPPLPAPPLSDVTSLTPLNGHLSAIHASAFFHLFDEPQQLYVAKALAGLLSPQPGSIIFGSHRGALAKGARVEDDKWASGGPMFNHSAESWNEMWEKEVFGEGQVKSWAILKDTKRPDLVHITGTKFYLLVWCVTRL</sequence>
<comment type="pathway">
    <text evidence="1">Secondary metabolite biosynthesis.</text>
</comment>
<protein>
    <recommendedName>
        <fullName evidence="7">Methyltransferase ausD</fullName>
    </recommendedName>
</protein>
<dbReference type="OrthoDB" id="2094832at2759"/>
<evidence type="ECO:0000313" key="5">
    <source>
        <dbReference type="EMBL" id="KAH8086627.1"/>
    </source>
</evidence>
<name>A0A8K0UH38_9AGAR</name>
<keyword evidence="6" id="KW-1185">Reference proteome</keyword>
<evidence type="ECO:0000313" key="6">
    <source>
        <dbReference type="Proteomes" id="UP000813824"/>
    </source>
</evidence>
<reference evidence="5" key="1">
    <citation type="journal article" date="2021" name="New Phytol.">
        <title>Evolutionary innovations through gain and loss of genes in the ectomycorrhizal Boletales.</title>
        <authorList>
            <person name="Wu G."/>
            <person name="Miyauchi S."/>
            <person name="Morin E."/>
            <person name="Kuo A."/>
            <person name="Drula E."/>
            <person name="Varga T."/>
            <person name="Kohler A."/>
            <person name="Feng B."/>
            <person name="Cao Y."/>
            <person name="Lipzen A."/>
            <person name="Daum C."/>
            <person name="Hundley H."/>
            <person name="Pangilinan J."/>
            <person name="Johnson J."/>
            <person name="Barry K."/>
            <person name="LaButti K."/>
            <person name="Ng V."/>
            <person name="Ahrendt S."/>
            <person name="Min B."/>
            <person name="Choi I.G."/>
            <person name="Park H."/>
            <person name="Plett J.M."/>
            <person name="Magnuson J."/>
            <person name="Spatafora J.W."/>
            <person name="Nagy L.G."/>
            <person name="Henrissat B."/>
            <person name="Grigoriev I.V."/>
            <person name="Yang Z.L."/>
            <person name="Xu J."/>
            <person name="Martin F.M."/>
        </authorList>
    </citation>
    <scope>NUCLEOTIDE SEQUENCE</scope>
    <source>
        <strain evidence="5">KKN 215</strain>
    </source>
</reference>
<accession>A0A8K0UH38</accession>
<dbReference type="PANTHER" id="PTHR35897">
    <property type="entry name" value="METHYLTRANSFERASE AUSD"/>
    <property type="match status" value="1"/>
</dbReference>